<dbReference type="RefSeq" id="WP_371386924.1">
    <property type="nucleotide sequence ID" value="NZ_JBGLYH010000031.1"/>
</dbReference>
<organism evidence="2 3">
    <name type="scientific">Pseudodesulfovibrio karagichevae</name>
    <dbReference type="NCBI Taxonomy" id="3239305"/>
    <lineage>
        <taxon>Bacteria</taxon>
        <taxon>Pseudomonadati</taxon>
        <taxon>Thermodesulfobacteriota</taxon>
        <taxon>Desulfovibrionia</taxon>
        <taxon>Desulfovibrionales</taxon>
        <taxon>Desulfovibrionaceae</taxon>
    </lineage>
</organism>
<comment type="caution">
    <text evidence="2">The sequence shown here is derived from an EMBL/GenBank/DDBJ whole genome shotgun (WGS) entry which is preliminary data.</text>
</comment>
<accession>A0ABV4K369</accession>
<evidence type="ECO:0000313" key="3">
    <source>
        <dbReference type="Proteomes" id="UP001568698"/>
    </source>
</evidence>
<proteinExistence type="predicted"/>
<evidence type="ECO:0000313" key="2">
    <source>
        <dbReference type="EMBL" id="MEZ7197408.1"/>
    </source>
</evidence>
<keyword evidence="3" id="KW-1185">Reference proteome</keyword>
<sequence length="195" mass="21526">MEFTTHSMFSLISGGNRISHAVHSMPSATAARGCLRRLKNLLKKVLKNLQNFLSPLRGVLPREYGSLLLMNNFAESDNGIPKGSPFGRRRRNHPSNSPQAIRLLPLAGGRLRRLKNLLKKVLKNLQNFMSPLRGVLPREYGSLLLMNNFAEGDNGVPRGHNPLAAGGEIIRQFAAGDSILSYPNSPLNAARRTRP</sequence>
<gene>
    <name evidence="2" type="ORF">AB6M95_11650</name>
</gene>
<dbReference type="Proteomes" id="UP001568698">
    <property type="component" value="Unassembled WGS sequence"/>
</dbReference>
<dbReference type="EMBL" id="JBGLYH010000031">
    <property type="protein sequence ID" value="MEZ7197408.1"/>
    <property type="molecule type" value="Genomic_DNA"/>
</dbReference>
<reference evidence="2 3" key="1">
    <citation type="submission" date="2024-08" db="EMBL/GenBank/DDBJ databases">
        <title>Sulfate-reducing bacteria isolated from formation water of the oil field in Kazakhstan and description of Pseudodesulfovibrio sp.</title>
        <authorList>
            <person name="Bidzhieva S.K."/>
            <person name="Tourova T.P."/>
            <person name="Grouzdev D.S."/>
            <person name="Beletsky A.V."/>
            <person name="Sokolova D.S."/>
            <person name="Samigullina S.R."/>
            <person name="Poltaraus A.B."/>
            <person name="Avtukh A.N."/>
            <person name="Tereshina V.M."/>
            <person name="Zhaparov N.S."/>
            <person name="Mardanov A.V."/>
            <person name="Nazina T.N."/>
        </authorList>
    </citation>
    <scope>NUCLEOTIDE SEQUENCE [LARGE SCALE GENOMIC DNA]</scope>
    <source>
        <strain evidence="2 3">9FUS</strain>
    </source>
</reference>
<protein>
    <submittedName>
        <fullName evidence="2">Uncharacterized protein</fullName>
    </submittedName>
</protein>
<evidence type="ECO:0000256" key="1">
    <source>
        <dbReference type="SAM" id="MobiDB-lite"/>
    </source>
</evidence>
<name>A0ABV4K369_9BACT</name>
<feature type="region of interest" description="Disordered" evidence="1">
    <location>
        <begin position="79"/>
        <end position="99"/>
    </location>
</feature>